<dbReference type="SUPFAM" id="SSF56925">
    <property type="entry name" value="OMPA-like"/>
    <property type="match status" value="1"/>
</dbReference>
<dbReference type="InterPro" id="IPR011250">
    <property type="entry name" value="OMP/PagP_B-barrel"/>
</dbReference>
<accession>A0A7Y3YRI7</accession>
<evidence type="ECO:0000256" key="1">
    <source>
        <dbReference type="ARBA" id="ARBA00022729"/>
    </source>
</evidence>
<dbReference type="NCBIfam" id="NF033908">
    <property type="entry name" value="AcfA_fam_omp"/>
    <property type="match status" value="1"/>
</dbReference>
<feature type="signal peptide" evidence="2">
    <location>
        <begin position="1"/>
        <end position="18"/>
    </location>
</feature>
<organism evidence="4 5">
    <name type="scientific">Vibrio chagasii</name>
    <dbReference type="NCBI Taxonomy" id="170679"/>
    <lineage>
        <taxon>Bacteria</taxon>
        <taxon>Pseudomonadati</taxon>
        <taxon>Pseudomonadota</taxon>
        <taxon>Gammaproteobacteria</taxon>
        <taxon>Vibrionales</taxon>
        <taxon>Vibrionaceae</taxon>
        <taxon>Vibrio</taxon>
    </lineage>
</organism>
<dbReference type="Gene3D" id="2.40.160.20">
    <property type="match status" value="1"/>
</dbReference>
<dbReference type="AlphaFoldDB" id="A0A7Y3YRI7"/>
<feature type="chain" id="PRO_5030946727" evidence="2">
    <location>
        <begin position="19"/>
        <end position="215"/>
    </location>
</feature>
<protein>
    <submittedName>
        <fullName evidence="4">Porin family protein</fullName>
    </submittedName>
</protein>
<evidence type="ECO:0000259" key="3">
    <source>
        <dbReference type="Pfam" id="PF13505"/>
    </source>
</evidence>
<comment type="caution">
    <text evidence="4">The sequence shown here is derived from an EMBL/GenBank/DDBJ whole genome shotgun (WGS) entry which is preliminary data.</text>
</comment>
<gene>
    <name evidence="4" type="ORF">F0245_16930</name>
</gene>
<evidence type="ECO:0000313" key="4">
    <source>
        <dbReference type="EMBL" id="NOH35030.1"/>
    </source>
</evidence>
<sequence>MKKTILVALALNSFSVAAAPYVGLEYGFGSTDHDFEASFQADGVNLNPELEDGILGGFVGYSINESWAIELGYSQFELYDERSKNMGIVDIEGQVYQHEMEWDSSIKAKQITLAPVFSYAVNDKWTTKIKAGVTYTQYESSVRKSEEFELVVNDDVELNNTLSHRSEKNDEFGAMVSIGAEYEITAGFTVGANAKYQLDSYANTASLNVSSTYYF</sequence>
<dbReference type="EMBL" id="VTXW01000018">
    <property type="protein sequence ID" value="NOH35030.1"/>
    <property type="molecule type" value="Genomic_DNA"/>
</dbReference>
<dbReference type="InterPro" id="IPR027385">
    <property type="entry name" value="Beta-barrel_OMP"/>
</dbReference>
<dbReference type="Pfam" id="PF13505">
    <property type="entry name" value="OMP_b-brl"/>
    <property type="match status" value="1"/>
</dbReference>
<dbReference type="RefSeq" id="WP_171368582.1">
    <property type="nucleotide sequence ID" value="NZ_VTXW01000018.1"/>
</dbReference>
<reference evidence="4 5" key="1">
    <citation type="submission" date="2019-09" db="EMBL/GenBank/DDBJ databases">
        <title>Draft genome sequencing and comparative genomics of hatchery-associated Vibrios.</title>
        <authorList>
            <person name="Kehlet-Delgado H."/>
            <person name="Mueller R.S."/>
        </authorList>
    </citation>
    <scope>NUCLEOTIDE SEQUENCE [LARGE SCALE GENOMIC DNA]</scope>
    <source>
        <strain evidence="4 5">00-90-10</strain>
    </source>
</reference>
<keyword evidence="1 2" id="KW-0732">Signal</keyword>
<name>A0A7Y3YRI7_9VIBR</name>
<proteinExistence type="predicted"/>
<dbReference type="Proteomes" id="UP000525336">
    <property type="component" value="Unassembled WGS sequence"/>
</dbReference>
<evidence type="ECO:0000313" key="5">
    <source>
        <dbReference type="Proteomes" id="UP000525336"/>
    </source>
</evidence>
<evidence type="ECO:0000256" key="2">
    <source>
        <dbReference type="SAM" id="SignalP"/>
    </source>
</evidence>
<feature type="domain" description="Outer membrane protein beta-barrel" evidence="3">
    <location>
        <begin position="6"/>
        <end position="213"/>
    </location>
</feature>